<dbReference type="SMART" id="SM00408">
    <property type="entry name" value="IGc2"/>
    <property type="match status" value="2"/>
</dbReference>
<keyword evidence="3" id="KW-1133">Transmembrane helix</keyword>
<dbReference type="GO" id="GO:0009897">
    <property type="term" value="C:external side of plasma membrane"/>
    <property type="evidence" value="ECO:0007669"/>
    <property type="project" value="TreeGrafter"/>
</dbReference>
<sequence>MSRLQILTHCVFADAYSPRIRLEPERPVYIVGDSLSVRCDTDSPISISSYHFFKDAKLVTNTSSTNRLLIQSLSIMDAGDYLCASYTAEGNISQSHLVKINVFAIPPAPKLVVEPLRNVFLVNQSVVIRCLVLDGQSAKSIQLYQNGAILFEADNFGVLSLNNTQKRHSGNYSCKYMTDISGRVVESHPSNQAMLAVIDLPPTPILRYAKSLRIQSNEIEIVCEVPNPSIPSLINGFCLYRNGGEVLCQQSNRIVMNYDLEFDGCYFCRSVVNLLGEEVLSRKSNEVFLTLIESNVRSCTASEYGLSRQGIKLYGSVLVGKLIVLISIMLIFGVHLLATRIRNKNAESEELSVRK</sequence>
<accession>A0AAV7DFV3</accession>
<keyword evidence="3" id="KW-0472">Membrane</keyword>
<keyword evidence="2" id="KW-1015">Disulfide bond</keyword>
<evidence type="ECO:0000313" key="5">
    <source>
        <dbReference type="EMBL" id="KAG8596382.1"/>
    </source>
</evidence>
<feature type="transmembrane region" description="Helical" evidence="3">
    <location>
        <begin position="313"/>
        <end position="338"/>
    </location>
</feature>
<comment type="caution">
    <text evidence="5">The sequence shown here is derived from an EMBL/GenBank/DDBJ whole genome shotgun (WGS) entry which is preliminary data.</text>
</comment>
<dbReference type="EMBL" id="WNYA01000001">
    <property type="protein sequence ID" value="KAG8596382.1"/>
    <property type="molecule type" value="Genomic_DNA"/>
</dbReference>
<dbReference type="Gene3D" id="2.60.40.10">
    <property type="entry name" value="Immunoglobulins"/>
    <property type="match status" value="2"/>
</dbReference>
<evidence type="ECO:0000256" key="2">
    <source>
        <dbReference type="ARBA" id="ARBA00023157"/>
    </source>
</evidence>
<keyword evidence="3" id="KW-0812">Transmembrane</keyword>
<feature type="domain" description="Ig-like" evidence="4">
    <location>
        <begin position="109"/>
        <end position="174"/>
    </location>
</feature>
<dbReference type="PANTHER" id="PTHR11481">
    <property type="entry name" value="IMMUNOGLOBULIN FC RECEPTOR"/>
    <property type="match status" value="1"/>
</dbReference>
<dbReference type="Pfam" id="PF13927">
    <property type="entry name" value="Ig_3"/>
    <property type="match status" value="1"/>
</dbReference>
<name>A0AAV7DFV3_ENGPU</name>
<dbReference type="GO" id="GO:0006955">
    <property type="term" value="P:immune response"/>
    <property type="evidence" value="ECO:0007669"/>
    <property type="project" value="TreeGrafter"/>
</dbReference>
<organism evidence="5 6">
    <name type="scientific">Engystomops pustulosus</name>
    <name type="common">Tungara frog</name>
    <name type="synonym">Physalaemus pustulosus</name>
    <dbReference type="NCBI Taxonomy" id="76066"/>
    <lineage>
        <taxon>Eukaryota</taxon>
        <taxon>Metazoa</taxon>
        <taxon>Chordata</taxon>
        <taxon>Craniata</taxon>
        <taxon>Vertebrata</taxon>
        <taxon>Euteleostomi</taxon>
        <taxon>Amphibia</taxon>
        <taxon>Batrachia</taxon>
        <taxon>Anura</taxon>
        <taxon>Neobatrachia</taxon>
        <taxon>Hyloidea</taxon>
        <taxon>Leptodactylidae</taxon>
        <taxon>Leiuperinae</taxon>
        <taxon>Engystomops</taxon>
    </lineage>
</organism>
<dbReference type="InterPro" id="IPR007110">
    <property type="entry name" value="Ig-like_dom"/>
</dbReference>
<dbReference type="Proteomes" id="UP000824782">
    <property type="component" value="Unassembled WGS sequence"/>
</dbReference>
<dbReference type="GO" id="GO:0007166">
    <property type="term" value="P:cell surface receptor signaling pathway"/>
    <property type="evidence" value="ECO:0007669"/>
    <property type="project" value="TreeGrafter"/>
</dbReference>
<dbReference type="AlphaFoldDB" id="A0AAV7DFV3"/>
<dbReference type="InterPro" id="IPR036179">
    <property type="entry name" value="Ig-like_dom_sf"/>
</dbReference>
<dbReference type="SUPFAM" id="SSF48726">
    <property type="entry name" value="Immunoglobulin"/>
    <property type="match status" value="2"/>
</dbReference>
<reference evidence="5" key="1">
    <citation type="thesis" date="2020" institute="ProQuest LLC" country="789 East Eisenhower Parkway, Ann Arbor, MI, USA">
        <title>Comparative Genomics and Chromosome Evolution.</title>
        <authorList>
            <person name="Mudd A.B."/>
        </authorList>
    </citation>
    <scope>NUCLEOTIDE SEQUENCE</scope>
    <source>
        <strain evidence="5">237g6f4</strain>
        <tissue evidence="5">Blood</tissue>
    </source>
</reference>
<feature type="domain" description="Ig-like" evidence="4">
    <location>
        <begin position="18"/>
        <end position="93"/>
    </location>
</feature>
<protein>
    <recommendedName>
        <fullName evidence="4">Ig-like domain-containing protein</fullName>
    </recommendedName>
</protein>
<dbReference type="GO" id="GO:0004888">
    <property type="term" value="F:transmembrane signaling receptor activity"/>
    <property type="evidence" value="ECO:0007669"/>
    <property type="project" value="TreeGrafter"/>
</dbReference>
<dbReference type="InterPro" id="IPR003598">
    <property type="entry name" value="Ig_sub2"/>
</dbReference>
<dbReference type="InterPro" id="IPR013783">
    <property type="entry name" value="Ig-like_fold"/>
</dbReference>
<keyword evidence="1" id="KW-0732">Signal</keyword>
<evidence type="ECO:0000256" key="3">
    <source>
        <dbReference type="SAM" id="Phobius"/>
    </source>
</evidence>
<evidence type="ECO:0000313" key="6">
    <source>
        <dbReference type="Proteomes" id="UP000824782"/>
    </source>
</evidence>
<proteinExistence type="predicted"/>
<gene>
    <name evidence="5" type="ORF">GDO81_001877</name>
</gene>
<dbReference type="InterPro" id="IPR003599">
    <property type="entry name" value="Ig_sub"/>
</dbReference>
<dbReference type="PROSITE" id="PS50835">
    <property type="entry name" value="IG_LIKE"/>
    <property type="match status" value="2"/>
</dbReference>
<dbReference type="SMART" id="SM00409">
    <property type="entry name" value="IG"/>
    <property type="match status" value="2"/>
</dbReference>
<dbReference type="InterPro" id="IPR050488">
    <property type="entry name" value="Ig_Fc_receptor"/>
</dbReference>
<evidence type="ECO:0000256" key="1">
    <source>
        <dbReference type="ARBA" id="ARBA00022729"/>
    </source>
</evidence>
<keyword evidence="6" id="KW-1185">Reference proteome</keyword>
<evidence type="ECO:0000259" key="4">
    <source>
        <dbReference type="PROSITE" id="PS50835"/>
    </source>
</evidence>
<dbReference type="PANTHER" id="PTHR11481:SF120">
    <property type="entry name" value="FC RECEPTOR-LIKE PROTEIN 6 ISOFORM X1"/>
    <property type="match status" value="1"/>
</dbReference>